<protein>
    <submittedName>
        <fullName evidence="1">Uncharacterized protein</fullName>
    </submittedName>
</protein>
<name>A0A1M7UFW3_9BRAD</name>
<organism evidence="1 2">
    <name type="scientific">Bradyrhizobium erythrophlei</name>
    <dbReference type="NCBI Taxonomy" id="1437360"/>
    <lineage>
        <taxon>Bacteria</taxon>
        <taxon>Pseudomonadati</taxon>
        <taxon>Pseudomonadota</taxon>
        <taxon>Alphaproteobacteria</taxon>
        <taxon>Hyphomicrobiales</taxon>
        <taxon>Nitrobacteraceae</taxon>
        <taxon>Bradyrhizobium</taxon>
    </lineage>
</organism>
<dbReference type="Proteomes" id="UP000184096">
    <property type="component" value="Chromosome I"/>
</dbReference>
<evidence type="ECO:0000313" key="1">
    <source>
        <dbReference type="EMBL" id="SHN81800.1"/>
    </source>
</evidence>
<gene>
    <name evidence="1" type="ORF">SAMN05444170_4910</name>
</gene>
<accession>A0A1M7UFW3</accession>
<reference evidence="2" key="1">
    <citation type="submission" date="2016-11" db="EMBL/GenBank/DDBJ databases">
        <authorList>
            <person name="Varghese N."/>
            <person name="Submissions S."/>
        </authorList>
    </citation>
    <scope>NUCLEOTIDE SEQUENCE [LARGE SCALE GENOMIC DNA]</scope>
    <source>
        <strain evidence="2">GAS401</strain>
    </source>
</reference>
<keyword evidence="2" id="KW-1185">Reference proteome</keyword>
<dbReference type="AlphaFoldDB" id="A0A1M7UFW3"/>
<proteinExistence type="predicted"/>
<dbReference type="EMBL" id="LT670849">
    <property type="protein sequence ID" value="SHN81800.1"/>
    <property type="molecule type" value="Genomic_DNA"/>
</dbReference>
<sequence>MRIRPKDRATWQRWFAWHPVIIDNVTVWLEVVERRRHPDIFDWVYGYRTIDRDSYRKRLRIGYDRLRRKLTDRRRTLR</sequence>
<evidence type="ECO:0000313" key="2">
    <source>
        <dbReference type="Proteomes" id="UP000184096"/>
    </source>
</evidence>